<dbReference type="AlphaFoldDB" id="A0A3D8TR30"/>
<keyword evidence="3" id="KW-1185">Reference proteome</keyword>
<keyword evidence="2" id="KW-0808">Transferase</keyword>
<proteinExistence type="predicted"/>
<organism evidence="2 3">
    <name type="scientific">Listeria kieliensis</name>
    <dbReference type="NCBI Taxonomy" id="1621700"/>
    <lineage>
        <taxon>Bacteria</taxon>
        <taxon>Bacillati</taxon>
        <taxon>Bacillota</taxon>
        <taxon>Bacilli</taxon>
        <taxon>Bacillales</taxon>
        <taxon>Listeriaceae</taxon>
        <taxon>Listeria</taxon>
    </lineage>
</organism>
<evidence type="ECO:0000313" key="2">
    <source>
        <dbReference type="EMBL" id="RDX00849.1"/>
    </source>
</evidence>
<dbReference type="EMBL" id="LARY01000002">
    <property type="protein sequence ID" value="RDX00849.1"/>
    <property type="molecule type" value="Genomic_DNA"/>
</dbReference>
<name>A0A3D8TR30_9LIST</name>
<dbReference type="Proteomes" id="UP000257055">
    <property type="component" value="Unassembled WGS sequence"/>
</dbReference>
<feature type="domain" description="PhnB-like" evidence="1">
    <location>
        <begin position="10"/>
        <end position="138"/>
    </location>
</feature>
<evidence type="ECO:0000259" key="1">
    <source>
        <dbReference type="Pfam" id="PF06983"/>
    </source>
</evidence>
<dbReference type="Gene3D" id="3.10.180.10">
    <property type="entry name" value="2,3-Dihydroxybiphenyl 1,2-Dioxygenase, domain 1"/>
    <property type="match status" value="1"/>
</dbReference>
<dbReference type="InterPro" id="IPR029068">
    <property type="entry name" value="Glyas_Bleomycin-R_OHBP_Dase"/>
</dbReference>
<gene>
    <name evidence="2" type="ORF">UR08_07710</name>
</gene>
<protein>
    <submittedName>
        <fullName evidence="2">3-demethylubiquinone-9 3-methyltransferase</fullName>
    </submittedName>
</protein>
<dbReference type="CDD" id="cd06588">
    <property type="entry name" value="PhnB_like"/>
    <property type="match status" value="1"/>
</dbReference>
<dbReference type="RefSeq" id="WP_115753094.1">
    <property type="nucleotide sequence ID" value="NZ_LARY01000002.1"/>
</dbReference>
<accession>A0A3D8TR30</accession>
<dbReference type="GO" id="GO:0008168">
    <property type="term" value="F:methyltransferase activity"/>
    <property type="evidence" value="ECO:0007669"/>
    <property type="project" value="UniProtKB-KW"/>
</dbReference>
<dbReference type="PANTHER" id="PTHR33990">
    <property type="entry name" value="PROTEIN YJDN-RELATED"/>
    <property type="match status" value="1"/>
</dbReference>
<sequence>MAKLYSYLSYTNAKEALAYYEKVFGATKIVRVPVGEEQAEAFGMEKEHLEDTTIHASFTILGAELFCSDNFKGDLINGNQIWLMLDVNSEDEEAARKADMFFERVQDSGTVDVTMPYVEQFWGGKMGQFVDQYGIGWMLHSQPYSKLEN</sequence>
<dbReference type="InterPro" id="IPR028973">
    <property type="entry name" value="PhnB-like"/>
</dbReference>
<reference evidence="3" key="1">
    <citation type="submission" date="2015-04" db="EMBL/GenBank/DDBJ databases">
        <authorList>
            <person name="Schardt J."/>
            <person name="Mueller-Herbst S."/>
            <person name="Scherer S."/>
            <person name="Huptas C."/>
        </authorList>
    </citation>
    <scope>NUCLEOTIDE SEQUENCE [LARGE SCALE GENOMIC DNA]</scope>
    <source>
        <strain evidence="3">Kiel-L1</strain>
    </source>
</reference>
<dbReference type="GO" id="GO:0032259">
    <property type="term" value="P:methylation"/>
    <property type="evidence" value="ECO:0007669"/>
    <property type="project" value="UniProtKB-KW"/>
</dbReference>
<dbReference type="PANTHER" id="PTHR33990:SF5">
    <property type="entry name" value="PHNB-LIKE DOMAIN-CONTAINING PROTEIN"/>
    <property type="match status" value="1"/>
</dbReference>
<keyword evidence="2" id="KW-0489">Methyltransferase</keyword>
<dbReference type="SUPFAM" id="SSF54593">
    <property type="entry name" value="Glyoxalase/Bleomycin resistance protein/Dihydroxybiphenyl dioxygenase"/>
    <property type="match status" value="1"/>
</dbReference>
<comment type="caution">
    <text evidence="2">The sequence shown here is derived from an EMBL/GenBank/DDBJ whole genome shotgun (WGS) entry which is preliminary data.</text>
</comment>
<evidence type="ECO:0000313" key="3">
    <source>
        <dbReference type="Proteomes" id="UP000257055"/>
    </source>
</evidence>
<keyword evidence="2" id="KW-0830">Ubiquinone</keyword>
<dbReference type="Pfam" id="PF06983">
    <property type="entry name" value="3-dmu-9_3-mt"/>
    <property type="match status" value="1"/>
</dbReference>